<keyword evidence="2" id="KW-0804">Transcription</keyword>
<evidence type="ECO:0000313" key="6">
    <source>
        <dbReference type="Proteomes" id="UP001499895"/>
    </source>
</evidence>
<dbReference type="EMBL" id="BAAAHB010000174">
    <property type="protein sequence ID" value="GAA0497212.1"/>
    <property type="molecule type" value="Genomic_DNA"/>
</dbReference>
<dbReference type="Proteomes" id="UP001499895">
    <property type="component" value="Unassembled WGS sequence"/>
</dbReference>
<protein>
    <submittedName>
        <fullName evidence="5">Anti-sigma U factor RsuA</fullName>
    </submittedName>
</protein>
<sequence length="245" mass="25642">MTGPARHTDVGAYVLGVLDDAETERFEEHLAGCEQCGAELDGLMDMPPLLAEFKEATPDPGVLAARPDPVLLDRLLGEVSATRRAHRTRRLCLAAAAAALIVAGPLAGAALLSEDAPSHSTVSAAKEMYEEGEKIGAVDPATGVDATVSLQEKPWGTHVALKLGNVRGPRSCALVAVGRGGEEQTVTTWAVPPGGYGLKNAAGKGGDKWNKEPLYTHGGAALNRKDIDHFEVRTLDGKRLASVPV</sequence>
<comment type="caution">
    <text evidence="5">The sequence shown here is derived from an EMBL/GenBank/DDBJ whole genome shotgun (WGS) entry which is preliminary data.</text>
</comment>
<proteinExistence type="predicted"/>
<reference evidence="5 6" key="1">
    <citation type="journal article" date="2019" name="Int. J. Syst. Evol. Microbiol.">
        <title>The Global Catalogue of Microorganisms (GCM) 10K type strain sequencing project: providing services to taxonomists for standard genome sequencing and annotation.</title>
        <authorList>
            <consortium name="The Broad Institute Genomics Platform"/>
            <consortium name="The Broad Institute Genome Sequencing Center for Infectious Disease"/>
            <person name="Wu L."/>
            <person name="Ma J."/>
        </authorList>
    </citation>
    <scope>NUCLEOTIDE SEQUENCE [LARGE SCALE GENOMIC DNA]</scope>
    <source>
        <strain evidence="5 6">JCM 10649</strain>
    </source>
</reference>
<keyword evidence="1" id="KW-0805">Transcription regulation</keyword>
<organism evidence="5 6">
    <name type="scientific">Streptomyces stramineus</name>
    <dbReference type="NCBI Taxonomy" id="173861"/>
    <lineage>
        <taxon>Bacteria</taxon>
        <taxon>Bacillati</taxon>
        <taxon>Actinomycetota</taxon>
        <taxon>Actinomycetes</taxon>
        <taxon>Kitasatosporales</taxon>
        <taxon>Streptomycetaceae</taxon>
        <taxon>Streptomyces</taxon>
    </lineage>
</organism>
<keyword evidence="3" id="KW-1133">Transmembrane helix</keyword>
<evidence type="ECO:0000256" key="1">
    <source>
        <dbReference type="ARBA" id="ARBA00023015"/>
    </source>
</evidence>
<feature type="transmembrane region" description="Helical" evidence="3">
    <location>
        <begin position="91"/>
        <end position="112"/>
    </location>
</feature>
<keyword evidence="6" id="KW-1185">Reference proteome</keyword>
<evidence type="ECO:0000256" key="3">
    <source>
        <dbReference type="SAM" id="Phobius"/>
    </source>
</evidence>
<accession>A0ABN1BG67</accession>
<dbReference type="InterPro" id="IPR027383">
    <property type="entry name" value="Znf_put"/>
</dbReference>
<gene>
    <name evidence="5" type="primary">rsuA</name>
    <name evidence="5" type="ORF">GCM10009544_65770</name>
</gene>
<evidence type="ECO:0000256" key="2">
    <source>
        <dbReference type="ARBA" id="ARBA00023163"/>
    </source>
</evidence>
<dbReference type="InterPro" id="IPR041916">
    <property type="entry name" value="Anti_sigma_zinc_sf"/>
</dbReference>
<name>A0ABN1BG67_9ACTN</name>
<keyword evidence="3" id="KW-0812">Transmembrane</keyword>
<evidence type="ECO:0000259" key="4">
    <source>
        <dbReference type="Pfam" id="PF13490"/>
    </source>
</evidence>
<dbReference type="RefSeq" id="WP_344097980.1">
    <property type="nucleotide sequence ID" value="NZ_BAAAHB010000174.1"/>
</dbReference>
<evidence type="ECO:0000313" key="5">
    <source>
        <dbReference type="EMBL" id="GAA0497212.1"/>
    </source>
</evidence>
<keyword evidence="3" id="KW-0472">Membrane</keyword>
<feature type="domain" description="Putative zinc-finger" evidence="4">
    <location>
        <begin position="10"/>
        <end position="36"/>
    </location>
</feature>
<dbReference type="Pfam" id="PF13490">
    <property type="entry name" value="zf-HC2"/>
    <property type="match status" value="1"/>
</dbReference>
<dbReference type="Gene3D" id="1.10.10.1320">
    <property type="entry name" value="Anti-sigma factor, zinc-finger domain"/>
    <property type="match status" value="1"/>
</dbReference>